<name>A0A9N8DPT7_9STRA</name>
<dbReference type="Proteomes" id="UP001153069">
    <property type="component" value="Unassembled WGS sequence"/>
</dbReference>
<evidence type="ECO:0000313" key="3">
    <source>
        <dbReference type="Proteomes" id="UP001153069"/>
    </source>
</evidence>
<keyword evidence="3" id="KW-1185">Reference proteome</keyword>
<feature type="compositionally biased region" description="Acidic residues" evidence="1">
    <location>
        <begin position="189"/>
        <end position="204"/>
    </location>
</feature>
<feature type="region of interest" description="Disordered" evidence="1">
    <location>
        <begin position="183"/>
        <end position="244"/>
    </location>
</feature>
<reference evidence="2" key="1">
    <citation type="submission" date="2020-06" db="EMBL/GenBank/DDBJ databases">
        <authorList>
            <consortium name="Plant Systems Biology data submission"/>
        </authorList>
    </citation>
    <scope>NUCLEOTIDE SEQUENCE</scope>
    <source>
        <strain evidence="2">D6</strain>
    </source>
</reference>
<organism evidence="2 3">
    <name type="scientific">Seminavis robusta</name>
    <dbReference type="NCBI Taxonomy" id="568900"/>
    <lineage>
        <taxon>Eukaryota</taxon>
        <taxon>Sar</taxon>
        <taxon>Stramenopiles</taxon>
        <taxon>Ochrophyta</taxon>
        <taxon>Bacillariophyta</taxon>
        <taxon>Bacillariophyceae</taxon>
        <taxon>Bacillariophycidae</taxon>
        <taxon>Naviculales</taxon>
        <taxon>Naviculaceae</taxon>
        <taxon>Seminavis</taxon>
    </lineage>
</organism>
<dbReference type="AlphaFoldDB" id="A0A9N8DPT7"/>
<gene>
    <name evidence="2" type="ORF">SEMRO_204_G085780.1</name>
</gene>
<protein>
    <submittedName>
        <fullName evidence="2">Uncharacterized protein</fullName>
    </submittedName>
</protein>
<evidence type="ECO:0000313" key="2">
    <source>
        <dbReference type="EMBL" id="CAB9504644.1"/>
    </source>
</evidence>
<evidence type="ECO:0000256" key="1">
    <source>
        <dbReference type="SAM" id="MobiDB-lite"/>
    </source>
</evidence>
<accession>A0A9N8DPT7</accession>
<comment type="caution">
    <text evidence="2">The sequence shown here is derived from an EMBL/GenBank/DDBJ whole genome shotgun (WGS) entry which is preliminary data.</text>
</comment>
<sequence>MIYLSSLDESIVNPSVILEQYAIARVCLSAGLAVKGVLFELRDGSRRGCLLSGSGEKLPIDEISDDYILWQDVEHPLGYIKRVSGHCCCPGYDHDASSQFLCYSIQLDFASGQTMRVQGRNAHWKGEEFSTATTRFAPYYCLNEIVLEDGMCLGYKGAMTAGEIPLDDVLTGVNEDIRKTLMKQREQPEEQQQEDEFESSESEQETSQFFRNSPAPPPPLRRRRRSSASQVKPPPSQRVNHFVGESYRYNHHIPNITAEAMEQSAAPSKDRLSSWETESIQANIPWIPEPLQVRIRPPPTNINKCMMKAICLADRMYQINGAVVQFHDDHLEGPFVLASSAGSLPLSSLTSSSKTSNSNKKSTKLDLKQHYRERSDYYHKIHQPGGYLVKIAGYQQKQSTLSNNTTPSGLYGNNSSAGSSLLLQDPSFHSLRLEFASGQVIETRPSNTQWQGDFFSYTIPNVDNFYVNKFYFCKGRLLGVAGIQTSWHLVIRGNEFQSSAEQSTCCGCLGGGGGGGGGG</sequence>
<proteinExistence type="predicted"/>
<dbReference type="EMBL" id="CAICTM010000203">
    <property type="protein sequence ID" value="CAB9504644.1"/>
    <property type="molecule type" value="Genomic_DNA"/>
</dbReference>